<dbReference type="InterPro" id="IPR050951">
    <property type="entry name" value="Retrovirus_Pol_polyprotein"/>
</dbReference>
<dbReference type="GO" id="GO:0003964">
    <property type="term" value="F:RNA-directed DNA polymerase activity"/>
    <property type="evidence" value="ECO:0007669"/>
    <property type="project" value="UniProtKB-EC"/>
</dbReference>
<dbReference type="AlphaFoldDB" id="A0AAW1JHK8"/>
<feature type="domain" description="Integrase zinc-binding" evidence="2">
    <location>
        <begin position="97"/>
        <end position="151"/>
    </location>
</feature>
<evidence type="ECO:0000256" key="1">
    <source>
        <dbReference type="ARBA" id="ARBA00012493"/>
    </source>
</evidence>
<sequence length="216" mass="24898">MLLSRSYITEHEEGDDPWITEIVHSVSKSLNILDEKKREFKEATLVEPILKKLKHYYYYGWPSDKKAVDDNVKFYFKLQEQIIVEDGLVFLNNRSIVPTSLRQYILKLLHEPHFGIEKTKSRARQAVYWPGLSTSIEDAFSKCSICERYQNSNQKEPLIAHDIPDLPFNKIGCDILEFAAEPSDFKDLERDSGDSEGNCKIPLSTSLADLAIRNDV</sequence>
<protein>
    <recommendedName>
        <fullName evidence="1">RNA-directed DNA polymerase</fullName>
        <ecNumber evidence="1">2.7.7.49</ecNumber>
    </recommendedName>
</protein>
<organism evidence="3 4">
    <name type="scientific">Popillia japonica</name>
    <name type="common">Japanese beetle</name>
    <dbReference type="NCBI Taxonomy" id="7064"/>
    <lineage>
        <taxon>Eukaryota</taxon>
        <taxon>Metazoa</taxon>
        <taxon>Ecdysozoa</taxon>
        <taxon>Arthropoda</taxon>
        <taxon>Hexapoda</taxon>
        <taxon>Insecta</taxon>
        <taxon>Pterygota</taxon>
        <taxon>Neoptera</taxon>
        <taxon>Endopterygota</taxon>
        <taxon>Coleoptera</taxon>
        <taxon>Polyphaga</taxon>
        <taxon>Scarabaeiformia</taxon>
        <taxon>Scarabaeidae</taxon>
        <taxon>Rutelinae</taxon>
        <taxon>Popillia</taxon>
    </lineage>
</organism>
<dbReference type="Gene3D" id="1.10.340.70">
    <property type="match status" value="1"/>
</dbReference>
<dbReference type="PANTHER" id="PTHR37984">
    <property type="entry name" value="PROTEIN CBG26694"/>
    <property type="match status" value="1"/>
</dbReference>
<dbReference type="InterPro" id="IPR041588">
    <property type="entry name" value="Integrase_H2C2"/>
</dbReference>
<dbReference type="Pfam" id="PF17921">
    <property type="entry name" value="Integrase_H2C2"/>
    <property type="match status" value="1"/>
</dbReference>
<dbReference type="EC" id="2.7.7.49" evidence="1"/>
<comment type="caution">
    <text evidence="3">The sequence shown here is derived from an EMBL/GenBank/DDBJ whole genome shotgun (WGS) entry which is preliminary data.</text>
</comment>
<dbReference type="EMBL" id="JASPKY010000375">
    <property type="protein sequence ID" value="KAK9703185.1"/>
    <property type="molecule type" value="Genomic_DNA"/>
</dbReference>
<name>A0AAW1JHK8_POPJA</name>
<evidence type="ECO:0000313" key="4">
    <source>
        <dbReference type="Proteomes" id="UP001458880"/>
    </source>
</evidence>
<dbReference type="FunFam" id="1.10.340.70:FF:000003">
    <property type="entry name" value="Protein CBG25708"/>
    <property type="match status" value="1"/>
</dbReference>
<gene>
    <name evidence="3" type="ORF">QE152_g29529</name>
</gene>
<dbReference type="PANTHER" id="PTHR37984:SF7">
    <property type="entry name" value="INTEGRASE CATALYTIC DOMAIN-CONTAINING PROTEIN"/>
    <property type="match status" value="1"/>
</dbReference>
<proteinExistence type="predicted"/>
<dbReference type="Proteomes" id="UP001458880">
    <property type="component" value="Unassembled WGS sequence"/>
</dbReference>
<accession>A0AAW1JHK8</accession>
<keyword evidence="4" id="KW-1185">Reference proteome</keyword>
<evidence type="ECO:0000313" key="3">
    <source>
        <dbReference type="EMBL" id="KAK9703185.1"/>
    </source>
</evidence>
<evidence type="ECO:0000259" key="2">
    <source>
        <dbReference type="Pfam" id="PF17921"/>
    </source>
</evidence>
<reference evidence="3 4" key="1">
    <citation type="journal article" date="2024" name="BMC Genomics">
        <title>De novo assembly and annotation of Popillia japonica's genome with initial clues to its potential as an invasive pest.</title>
        <authorList>
            <person name="Cucini C."/>
            <person name="Boschi S."/>
            <person name="Funari R."/>
            <person name="Cardaioli E."/>
            <person name="Iannotti N."/>
            <person name="Marturano G."/>
            <person name="Paoli F."/>
            <person name="Bruttini M."/>
            <person name="Carapelli A."/>
            <person name="Frati F."/>
            <person name="Nardi F."/>
        </authorList>
    </citation>
    <scope>NUCLEOTIDE SEQUENCE [LARGE SCALE GENOMIC DNA]</scope>
    <source>
        <strain evidence="3">DMR45628</strain>
    </source>
</reference>